<comment type="caution">
    <text evidence="1">The sequence shown here is derived from an EMBL/GenBank/DDBJ whole genome shotgun (WGS) entry which is preliminary data.</text>
</comment>
<dbReference type="InterPro" id="IPR015223">
    <property type="entry name" value="MipZ"/>
</dbReference>
<dbReference type="PANTHER" id="PTHR13696:SF99">
    <property type="entry name" value="COBYRINIC ACID AC-DIAMIDE SYNTHASE"/>
    <property type="match status" value="1"/>
</dbReference>
<dbReference type="SUPFAM" id="SSF52540">
    <property type="entry name" value="P-loop containing nucleoside triphosphate hydrolases"/>
    <property type="match status" value="1"/>
</dbReference>
<evidence type="ECO:0008006" key="3">
    <source>
        <dbReference type="Google" id="ProtNLM"/>
    </source>
</evidence>
<dbReference type="Pfam" id="PF09140">
    <property type="entry name" value="MipZ"/>
    <property type="match status" value="1"/>
</dbReference>
<accession>A0A177ILY2</accession>
<evidence type="ECO:0000313" key="1">
    <source>
        <dbReference type="EMBL" id="OAH29810.1"/>
    </source>
</evidence>
<proteinExistence type="predicted"/>
<keyword evidence="2" id="KW-1185">Reference proteome</keyword>
<dbReference type="CDD" id="cd02042">
    <property type="entry name" value="ParAB_family"/>
    <property type="match status" value="1"/>
</dbReference>
<evidence type="ECO:0000313" key="2">
    <source>
        <dbReference type="Proteomes" id="UP000076947"/>
    </source>
</evidence>
<sequence>MPVISILNIKGGTGKSISTMWLATAATYSDQVTVPVHVADGDVAQGTLSAWYEDAQAAHAENPELPSANFELISGNYAQLLRGIKKVPKKDLVFVDGSPGDHSMVRELSALSDLVIIPTKGTPGELEQVLTIAERLRADNIPYRIIFTMWKKSANVIQELRDVLDSLDEPYIWPPIADTAFLSRAYGTLPRNHFKDMEGYDSLLEKVLEQLND</sequence>
<dbReference type="PANTHER" id="PTHR13696">
    <property type="entry name" value="P-LOOP CONTAINING NUCLEOSIDE TRIPHOSPHATE HYDROLASE"/>
    <property type="match status" value="1"/>
</dbReference>
<protein>
    <recommendedName>
        <fullName evidence="3">ParA family protein</fullName>
    </recommendedName>
</protein>
<dbReference type="EMBL" id="LSTQ01000011">
    <property type="protein sequence ID" value="OAH29810.1"/>
    <property type="molecule type" value="Genomic_DNA"/>
</dbReference>
<dbReference type="InterPro" id="IPR027417">
    <property type="entry name" value="P-loop_NTPase"/>
</dbReference>
<dbReference type="InterPro" id="IPR050678">
    <property type="entry name" value="DNA_Partitioning_ATPase"/>
</dbReference>
<reference evidence="2" key="1">
    <citation type="submission" date="2016-02" db="EMBL/GenBank/DDBJ databases">
        <authorList>
            <person name="Kaur G."/>
            <person name="Nair G.R."/>
            <person name="Mayilraj S."/>
        </authorList>
    </citation>
    <scope>NUCLEOTIDE SEQUENCE [LARGE SCALE GENOMIC DNA]</scope>
    <source>
        <strain evidence="2">GA-15</strain>
    </source>
</reference>
<name>A0A177ILY2_9CORY</name>
<dbReference type="Proteomes" id="UP000076947">
    <property type="component" value="Unassembled WGS sequence"/>
</dbReference>
<gene>
    <name evidence="1" type="ORF">AYJ05_11670</name>
</gene>
<dbReference type="AlphaFoldDB" id="A0A177ILY2"/>
<organism evidence="1 2">
    <name type="scientific">Corynebacterium stationis</name>
    <dbReference type="NCBI Taxonomy" id="1705"/>
    <lineage>
        <taxon>Bacteria</taxon>
        <taxon>Bacillati</taxon>
        <taxon>Actinomycetota</taxon>
        <taxon>Actinomycetes</taxon>
        <taxon>Mycobacteriales</taxon>
        <taxon>Corynebacteriaceae</taxon>
        <taxon>Corynebacterium</taxon>
    </lineage>
</organism>
<dbReference type="Gene3D" id="3.40.50.300">
    <property type="entry name" value="P-loop containing nucleotide triphosphate hydrolases"/>
    <property type="match status" value="1"/>
</dbReference>